<feature type="compositionally biased region" description="Basic and acidic residues" evidence="1">
    <location>
        <begin position="513"/>
        <end position="522"/>
    </location>
</feature>
<reference evidence="2" key="1">
    <citation type="journal article" date="2023" name="Plant J.">
        <title>The genome of the king protea, Protea cynaroides.</title>
        <authorList>
            <person name="Chang J."/>
            <person name="Duong T.A."/>
            <person name="Schoeman C."/>
            <person name="Ma X."/>
            <person name="Roodt D."/>
            <person name="Barker N."/>
            <person name="Li Z."/>
            <person name="Van de Peer Y."/>
            <person name="Mizrachi E."/>
        </authorList>
    </citation>
    <scope>NUCLEOTIDE SEQUENCE</scope>
    <source>
        <tissue evidence="2">Young leaves</tissue>
    </source>
</reference>
<feature type="compositionally biased region" description="Polar residues" evidence="1">
    <location>
        <begin position="294"/>
        <end position="311"/>
    </location>
</feature>
<protein>
    <recommendedName>
        <fullName evidence="4">DUF3741 domain-containing protein</fullName>
    </recommendedName>
</protein>
<feature type="compositionally biased region" description="Basic and acidic residues" evidence="1">
    <location>
        <begin position="418"/>
        <end position="430"/>
    </location>
</feature>
<comment type="caution">
    <text evidence="2">The sequence shown here is derived from an EMBL/GenBank/DDBJ whole genome shotgun (WGS) entry which is preliminary data.</text>
</comment>
<dbReference type="OrthoDB" id="761625at2759"/>
<accession>A0A9Q0HI84</accession>
<feature type="compositionally biased region" description="Basic and acidic residues" evidence="1">
    <location>
        <begin position="601"/>
        <end position="621"/>
    </location>
</feature>
<feature type="region of interest" description="Disordered" evidence="1">
    <location>
        <begin position="294"/>
        <end position="316"/>
    </location>
</feature>
<organism evidence="2 3">
    <name type="scientific">Protea cynaroides</name>
    <dbReference type="NCBI Taxonomy" id="273540"/>
    <lineage>
        <taxon>Eukaryota</taxon>
        <taxon>Viridiplantae</taxon>
        <taxon>Streptophyta</taxon>
        <taxon>Embryophyta</taxon>
        <taxon>Tracheophyta</taxon>
        <taxon>Spermatophyta</taxon>
        <taxon>Magnoliopsida</taxon>
        <taxon>Proteales</taxon>
        <taxon>Proteaceae</taxon>
        <taxon>Protea</taxon>
    </lineage>
</organism>
<dbReference type="AlphaFoldDB" id="A0A9Q0HI84"/>
<gene>
    <name evidence="2" type="ORF">NE237_024178</name>
</gene>
<proteinExistence type="predicted"/>
<dbReference type="PANTHER" id="PTHR34282:SF1">
    <property type="entry name" value="DUF3741 DOMAIN-CONTAINING PROTEIN"/>
    <property type="match status" value="1"/>
</dbReference>
<feature type="compositionally biased region" description="Basic and acidic residues" evidence="1">
    <location>
        <begin position="462"/>
        <end position="474"/>
    </location>
</feature>
<feature type="compositionally biased region" description="Polar residues" evidence="1">
    <location>
        <begin position="589"/>
        <end position="600"/>
    </location>
</feature>
<feature type="compositionally biased region" description="Polar residues" evidence="1">
    <location>
        <begin position="61"/>
        <end position="73"/>
    </location>
</feature>
<feature type="compositionally biased region" description="Polar residues" evidence="1">
    <location>
        <begin position="503"/>
        <end position="512"/>
    </location>
</feature>
<feature type="compositionally biased region" description="Polar residues" evidence="1">
    <location>
        <begin position="719"/>
        <end position="735"/>
    </location>
</feature>
<name>A0A9Q0HI84_9MAGN</name>
<keyword evidence="3" id="KW-1185">Reference proteome</keyword>
<evidence type="ECO:0000256" key="1">
    <source>
        <dbReference type="SAM" id="MobiDB-lite"/>
    </source>
</evidence>
<feature type="compositionally biased region" description="Polar residues" evidence="1">
    <location>
        <begin position="485"/>
        <end position="494"/>
    </location>
</feature>
<feature type="region of interest" description="Disordered" evidence="1">
    <location>
        <begin position="332"/>
        <end position="353"/>
    </location>
</feature>
<sequence length="747" mass="84183">MAKRTDLAQKLLVDLRLRKEKMKTSHTSNYPKQMSRRNSEGGNFRKPMQGSRSVKTHEKISSSMGDENKWFSTKHNRPDINEGTSKERIPVGRARNSENFGNLSMALTFALENGGTLGKLTASHNPVLVFLHHIGKSCFQQSFPHCFSSPHFPTVSHLHIKEISKGIQKLNQILRACSNDLNFDTYSMDIGKELVKGATELDKSLRMLVNLQEASKYMISPQRKQLIKLLEDEDDDETTIEGKQVTKVSLLKQQLLALSYPTETAHFSSNSHTPTMSSSSVFHSRSVSCGPDSITLTASSEPMKHSNSSHSKTGKGRIPNVIAKLMGLMRHEEFPPNTDPKKRAEKDRVLKPEKISKDANQTEERVKKEETTLINYKSPSSQRIQTPRMQKLHANIYATPGTSLGHSRRHKITGIQQKQDKKRMQEKPNPRHWETIEKGVNIEVFISYDLQKMVPQANRNQEAADSRQDRGIEKRIHHKEKKNANIFNMSSNPQKVPHDGGSRQPQESNSQDAKPHQEEKRSHNSKAKLQANNPKGSEALLKNSLKPTHDITNLPKKLPHMEHATAEEQSSKNAFTKMPSKGSRKSGHNENLINDGISTNHKLDIHSPDKRSAAQADTDVKRVTMSTPPRMLSEAVHVQSSQEKLGGRDMHKRVNSQKRDGKVDKVVTRENISTNNRSRPLKQQISVLQLLKQQKLEDTHRSKKAEISISMSRKAKSEPISTFNNPVKDSCQSPTDMGATAPHAIVR</sequence>
<feature type="compositionally biased region" description="Basic and acidic residues" evidence="1">
    <location>
        <begin position="559"/>
        <end position="570"/>
    </location>
</feature>
<feature type="region of interest" description="Disordered" evidence="1">
    <location>
        <begin position="637"/>
        <end position="662"/>
    </location>
</feature>
<dbReference type="EMBL" id="JAMYWD010000008">
    <property type="protein sequence ID" value="KAJ4964239.1"/>
    <property type="molecule type" value="Genomic_DNA"/>
</dbReference>
<feature type="region of interest" description="Disordered" evidence="1">
    <location>
        <begin position="18"/>
        <end position="85"/>
    </location>
</feature>
<dbReference type="PANTHER" id="PTHR34282">
    <property type="entry name" value="OS01G0228800 PROTEIN-RELATED"/>
    <property type="match status" value="1"/>
</dbReference>
<feature type="region of interest" description="Disordered" evidence="1">
    <location>
        <begin position="457"/>
        <end position="621"/>
    </location>
</feature>
<evidence type="ECO:0000313" key="2">
    <source>
        <dbReference type="EMBL" id="KAJ4964239.1"/>
    </source>
</evidence>
<evidence type="ECO:0000313" key="3">
    <source>
        <dbReference type="Proteomes" id="UP001141806"/>
    </source>
</evidence>
<feature type="region of interest" description="Disordered" evidence="1">
    <location>
        <begin position="699"/>
        <end position="747"/>
    </location>
</feature>
<evidence type="ECO:0008006" key="4">
    <source>
        <dbReference type="Google" id="ProtNLM"/>
    </source>
</evidence>
<feature type="region of interest" description="Disordered" evidence="1">
    <location>
        <begin position="399"/>
        <end position="430"/>
    </location>
</feature>
<dbReference type="Proteomes" id="UP001141806">
    <property type="component" value="Unassembled WGS sequence"/>
</dbReference>
<feature type="compositionally biased region" description="Basic and acidic residues" evidence="1">
    <location>
        <begin position="76"/>
        <end position="85"/>
    </location>
</feature>